<protein>
    <recommendedName>
        <fullName evidence="4">Lipase</fullName>
    </recommendedName>
</protein>
<dbReference type="EMBL" id="AP024714">
    <property type="protein sequence ID" value="BCX81343.1"/>
    <property type="molecule type" value="Genomic_DNA"/>
</dbReference>
<gene>
    <name evidence="2" type="ORF">MIT9_P0921</name>
</gene>
<evidence type="ECO:0000256" key="1">
    <source>
        <dbReference type="SAM" id="Phobius"/>
    </source>
</evidence>
<dbReference type="RefSeq" id="WP_317706273.1">
    <property type="nucleotide sequence ID" value="NZ_AP024714.1"/>
</dbReference>
<dbReference type="InterPro" id="IPR025498">
    <property type="entry name" value="DUF4389"/>
</dbReference>
<proteinExistence type="predicted"/>
<dbReference type="AlphaFoldDB" id="A0AAU9C191"/>
<dbReference type="Proteomes" id="UP001321825">
    <property type="component" value="Chromosome"/>
</dbReference>
<dbReference type="KEGG" id="mcau:MIT9_P0921"/>
<keyword evidence="3" id="KW-1185">Reference proteome</keyword>
<keyword evidence="1" id="KW-1133">Transmembrane helix</keyword>
<accession>A0AAU9C191</accession>
<organism evidence="2 3">
    <name type="scientific">Methylomarinovum caldicuralii</name>
    <dbReference type="NCBI Taxonomy" id="438856"/>
    <lineage>
        <taxon>Bacteria</taxon>
        <taxon>Pseudomonadati</taxon>
        <taxon>Pseudomonadota</taxon>
        <taxon>Gammaproteobacteria</taxon>
        <taxon>Methylococcales</taxon>
        <taxon>Methylothermaceae</taxon>
        <taxon>Methylomarinovum</taxon>
    </lineage>
</organism>
<feature type="transmembrane region" description="Helical" evidence="1">
    <location>
        <begin position="64"/>
        <end position="81"/>
    </location>
</feature>
<feature type="transmembrane region" description="Helical" evidence="1">
    <location>
        <begin position="23"/>
        <end position="44"/>
    </location>
</feature>
<evidence type="ECO:0000313" key="2">
    <source>
        <dbReference type="EMBL" id="BCX81343.1"/>
    </source>
</evidence>
<dbReference type="Pfam" id="PF14333">
    <property type="entry name" value="DUF4389"/>
    <property type="match status" value="1"/>
</dbReference>
<evidence type="ECO:0008006" key="4">
    <source>
        <dbReference type="Google" id="ProtNLM"/>
    </source>
</evidence>
<evidence type="ECO:0000313" key="3">
    <source>
        <dbReference type="Proteomes" id="UP001321825"/>
    </source>
</evidence>
<keyword evidence="1" id="KW-0472">Membrane</keyword>
<keyword evidence="1" id="KW-0812">Transmembrane</keyword>
<sequence length="108" mass="12389">MQVPPLDPEIQRHIKAPNTWQRIFFMAVFAFILGFVRMLLWAVVLFQVASKLLTGQDNPHARQLGATLAVYVYQILLFLTFNTEQMPFPFAELEGMGRLPSGKQRAPR</sequence>
<reference evidence="3" key="1">
    <citation type="journal article" date="2024" name="Int. J. Syst. Evol. Microbiol.">
        <title>Methylomarinovum tepidoasis sp. nov., a moderately thermophilic methanotroph of the family Methylothermaceae isolated from a deep-sea hydrothermal field.</title>
        <authorList>
            <person name="Hirayama H."/>
            <person name="Takaki Y."/>
            <person name="Abe M."/>
            <person name="Miyazaki M."/>
            <person name="Uematsu K."/>
            <person name="Matsui Y."/>
            <person name="Takai K."/>
        </authorList>
    </citation>
    <scope>NUCLEOTIDE SEQUENCE [LARGE SCALE GENOMIC DNA]</scope>
    <source>
        <strain evidence="3">IT-9</strain>
    </source>
</reference>
<name>A0AAU9C191_9GAMM</name>